<dbReference type="InterPro" id="IPR018613">
    <property type="entry name" value="Ccdc97-like"/>
</dbReference>
<dbReference type="EMBL" id="JAJJMA010293773">
    <property type="protein sequence ID" value="MCL7047518.1"/>
    <property type="molecule type" value="Genomic_DNA"/>
</dbReference>
<dbReference type="Pfam" id="PF09747">
    <property type="entry name" value="CCD97-like_C"/>
    <property type="match status" value="1"/>
</dbReference>
<protein>
    <recommendedName>
        <fullName evidence="1">CCD97-like C-terminal domain-containing protein</fullName>
    </recommendedName>
</protein>
<feature type="domain" description="CCD97-like C-terminal" evidence="1">
    <location>
        <begin position="113"/>
        <end position="279"/>
    </location>
</feature>
<evidence type="ECO:0000313" key="3">
    <source>
        <dbReference type="Proteomes" id="UP001177140"/>
    </source>
</evidence>
<reference evidence="2" key="1">
    <citation type="submission" date="2022-03" db="EMBL/GenBank/DDBJ databases">
        <title>A functionally conserved STORR gene fusion in Papaver species that diverged 16.8 million years ago.</title>
        <authorList>
            <person name="Catania T."/>
        </authorList>
    </citation>
    <scope>NUCLEOTIDE SEQUENCE</scope>
    <source>
        <strain evidence="2">S-191538</strain>
    </source>
</reference>
<dbReference type="Proteomes" id="UP001177140">
    <property type="component" value="Unassembled WGS sequence"/>
</dbReference>
<comment type="caution">
    <text evidence="2">The sequence shown here is derived from an EMBL/GenBank/DDBJ whole genome shotgun (WGS) entry which is preliminary data.</text>
</comment>
<accession>A0AA42B112</accession>
<evidence type="ECO:0000259" key="1">
    <source>
        <dbReference type="Pfam" id="PF09747"/>
    </source>
</evidence>
<evidence type="ECO:0000313" key="2">
    <source>
        <dbReference type="EMBL" id="MCL7047518.1"/>
    </source>
</evidence>
<proteinExistence type="predicted"/>
<name>A0AA42B112_PAPNU</name>
<sequence length="279" mass="33181">MVEAEMRSELSMSVMEDITQRLSSLDNLYFPKSIQENSSITSPSDRKSILIDLLSRDTSVFLERYGTQLRREELNEFDVLKEDYEINWHLNNLRKVLSPTKEDSKCRSVTVKNRRRAYLDRLMNDGNYFSEDSMREREPYLHHEYLGKYQDPFGRSMARPGEKWSDTLMRRYEETILVTKIRGEQQRLGVDEKEWVVADLEPANSDQRSGMDMEERQTLSVAELEDQMEQFTHIMQQKFLTGEDSQHLDYSKIDNDETLDDHWFREANHDAEEKYFAED</sequence>
<dbReference type="AlphaFoldDB" id="A0AA42B112"/>
<keyword evidence="3" id="KW-1185">Reference proteome</keyword>
<organism evidence="2 3">
    <name type="scientific">Papaver nudicaule</name>
    <name type="common">Iceland poppy</name>
    <dbReference type="NCBI Taxonomy" id="74823"/>
    <lineage>
        <taxon>Eukaryota</taxon>
        <taxon>Viridiplantae</taxon>
        <taxon>Streptophyta</taxon>
        <taxon>Embryophyta</taxon>
        <taxon>Tracheophyta</taxon>
        <taxon>Spermatophyta</taxon>
        <taxon>Magnoliopsida</taxon>
        <taxon>Ranunculales</taxon>
        <taxon>Papaveraceae</taxon>
        <taxon>Papaveroideae</taxon>
        <taxon>Papaver</taxon>
    </lineage>
</organism>
<dbReference type="InterPro" id="IPR040233">
    <property type="entry name" value="CCD97-like_C"/>
</dbReference>
<dbReference type="PANTHER" id="PTHR31840:SF1">
    <property type="entry name" value="COILED-COIL DOMAIN-CONTAINING PROTEIN 97"/>
    <property type="match status" value="1"/>
</dbReference>
<dbReference type="PANTHER" id="PTHR31840">
    <property type="entry name" value="COILED-COIL DOMAIN-CONTAINING PROTEIN 97"/>
    <property type="match status" value="1"/>
</dbReference>
<gene>
    <name evidence="2" type="ORF">MKW94_028394</name>
</gene>